<sequence length="712" mass="83824">MNFYVNEILQDYQQESLYRILWLDPSNSIMYILELNNPKAFPEKKLVSEMTDLIVVGEWRKIIDNSYDVIVSNEYENKHYEARDAAWVIIEDIVKEEPAIYEKSFRTELIKEVQEKHDVTYPTIRKYLYKYWSRGKTIDALLPDYKNSGAKGKERKAGENKRGRPPVYGVKGINVDEETKRIFRLAIEKYYLTSKQNSLTAAYKFMLKEFYAENIYYENGVEKVLLKDEDAIPTLTQFKYWYQKEYNASEVLTARKGEKRFNKDHRAVLNTSQSEVFGPGSRYQIDATIADVYLVSEVNRNWIIGRPVVYLVMDVFSRMAVGMYVGLEGPSWAGAMMALTNVVADKKAYCSEYDIELNENDWPSRHLPEILLADKGEFEGYNVERLVRAFNLHVENAASYRADWKGIVEKQFDLIQKKVKPLLPGYIDVDFQERGAKDYRLDAKLTLKEFTQILIKQILQYNTKHYLKSYVRDRDLVSDNVQPIPIELWRWGIQNRTGKLRIVSEELVKLQLLPRGNATVNHKGIQFKGISYSCDKAIKESWFENARMKGSWKIELAFDPRNMSHVYVIDETIGYFEECYMLEVSKRYEGLSLDEITYWRQQERRIEQDQNHKQLQKEIDYIADVEAIIKQAEKEKKAHQDRTLSKAEQVGAIRDNRKVEKDRQRKVESKPIIEKQVEATEVILFPQNVAETDFKRPNVREFLKRRKEDKNE</sequence>
<dbReference type="Gene3D" id="3.30.420.10">
    <property type="entry name" value="Ribonuclease H-like superfamily/Ribonuclease H"/>
    <property type="match status" value="1"/>
</dbReference>
<dbReference type="InterPro" id="IPR001584">
    <property type="entry name" value="Integrase_cat-core"/>
</dbReference>
<dbReference type="Pfam" id="PF09299">
    <property type="entry name" value="Mu-transpos_C"/>
    <property type="match status" value="1"/>
</dbReference>
<dbReference type="AlphaFoldDB" id="A0A7X0HVZ2"/>
<dbReference type="EMBL" id="JACHGK010000032">
    <property type="protein sequence ID" value="MBB6447889.1"/>
    <property type="molecule type" value="Genomic_DNA"/>
</dbReference>
<name>A0A7X0HVZ2_9BACI</name>
<dbReference type="PROSITE" id="PS50994">
    <property type="entry name" value="INTEGRASE"/>
    <property type="match status" value="1"/>
</dbReference>
<protein>
    <recommendedName>
        <fullName evidence="2">Integrase catalytic domain-containing protein</fullName>
    </recommendedName>
</protein>
<keyword evidence="1" id="KW-0175">Coiled coil</keyword>
<dbReference type="InterPro" id="IPR012337">
    <property type="entry name" value="RNaseH-like_sf"/>
</dbReference>
<dbReference type="GO" id="GO:0015074">
    <property type="term" value="P:DNA integration"/>
    <property type="evidence" value="ECO:0007669"/>
    <property type="project" value="InterPro"/>
</dbReference>
<dbReference type="InterPro" id="IPR036397">
    <property type="entry name" value="RNaseH_sf"/>
</dbReference>
<dbReference type="InterPro" id="IPR015378">
    <property type="entry name" value="Transposase-like_Mu_C"/>
</dbReference>
<keyword evidence="4" id="KW-1185">Reference proteome</keyword>
<dbReference type="SUPFAM" id="SSF53098">
    <property type="entry name" value="Ribonuclease H-like"/>
    <property type="match status" value="1"/>
</dbReference>
<evidence type="ECO:0000256" key="1">
    <source>
        <dbReference type="SAM" id="Coils"/>
    </source>
</evidence>
<organism evidence="3 4">
    <name type="scientific">Bacillus benzoevorans</name>
    <dbReference type="NCBI Taxonomy" id="1456"/>
    <lineage>
        <taxon>Bacteria</taxon>
        <taxon>Bacillati</taxon>
        <taxon>Bacillota</taxon>
        <taxon>Bacilli</taxon>
        <taxon>Bacillales</taxon>
        <taxon>Bacillaceae</taxon>
        <taxon>Bacillus</taxon>
    </lineage>
</organism>
<gene>
    <name evidence="3" type="ORF">HNR53_004600</name>
</gene>
<evidence type="ECO:0000259" key="2">
    <source>
        <dbReference type="PROSITE" id="PS50994"/>
    </source>
</evidence>
<feature type="domain" description="Integrase catalytic" evidence="2">
    <location>
        <begin position="275"/>
        <end position="493"/>
    </location>
</feature>
<evidence type="ECO:0000313" key="3">
    <source>
        <dbReference type="EMBL" id="MBB6447889.1"/>
    </source>
</evidence>
<dbReference type="RefSeq" id="WP_184530257.1">
    <property type="nucleotide sequence ID" value="NZ_JACHGK010000032.1"/>
</dbReference>
<proteinExistence type="predicted"/>
<feature type="coiled-coil region" evidence="1">
    <location>
        <begin position="615"/>
        <end position="642"/>
    </location>
</feature>
<comment type="caution">
    <text evidence="3">The sequence shown here is derived from an EMBL/GenBank/DDBJ whole genome shotgun (WGS) entry which is preliminary data.</text>
</comment>
<dbReference type="Proteomes" id="UP000531594">
    <property type="component" value="Unassembled WGS sequence"/>
</dbReference>
<accession>A0A7X0HVZ2</accession>
<evidence type="ECO:0000313" key="4">
    <source>
        <dbReference type="Proteomes" id="UP000531594"/>
    </source>
</evidence>
<reference evidence="3 4" key="1">
    <citation type="submission" date="2020-08" db="EMBL/GenBank/DDBJ databases">
        <title>Genomic Encyclopedia of Type Strains, Phase IV (KMG-IV): sequencing the most valuable type-strain genomes for metagenomic binning, comparative biology and taxonomic classification.</title>
        <authorList>
            <person name="Goeker M."/>
        </authorList>
    </citation>
    <scope>NUCLEOTIDE SEQUENCE [LARGE SCALE GENOMIC DNA]</scope>
    <source>
        <strain evidence="3 4">DSM 5391</strain>
    </source>
</reference>
<dbReference type="GO" id="GO:0003676">
    <property type="term" value="F:nucleic acid binding"/>
    <property type="evidence" value="ECO:0007669"/>
    <property type="project" value="InterPro"/>
</dbReference>